<feature type="transmembrane region" description="Helical" evidence="1">
    <location>
        <begin position="235"/>
        <end position="255"/>
    </location>
</feature>
<feature type="transmembrane region" description="Helical" evidence="1">
    <location>
        <begin position="310"/>
        <end position="329"/>
    </location>
</feature>
<feature type="transmembrane region" description="Helical" evidence="1">
    <location>
        <begin position="275"/>
        <end position="298"/>
    </location>
</feature>
<sequence length="534" mass="59461">MKQPRILIDFGLNEHKPSQFDVWMPMLQPFKRMSRFTIATILILICLISTLEFVVQGLSLFRLDEAGYGDSYILYDVLQFQKTGRIYRNLAEPPFLPAQYSPLVYALYSLPGRVASWDNPFVGPRLLAIATFIACICVMTSIVRVLFRSRLVWVWGLLLPFSIGPIPVWILMLRGDFAGLALSLLAVRLLLSDLRWAVPLSAVCAGLAVQVKFTFVAAALAGAGWLLVQGRWREVVRFVGFFAVSSLGLYLLYSLREPGMMSQMLALSPGIRNVAGNVAIMKKVAGELVILLSLVGLASVEWHASARETLLALYLATTFVVAAVTAVHAGADINYYWETFFAAVPFAVLGVLRLLELVERHAALGPALAVFLFIHSLVPVAMSAEERIPTLKHGWVDAGNDEMRKLSHALAGSRVFSSFPRLALLTPNPPLMEPFLLSYLHRLGKVDLRIFTDPLLRREYDVVITYASAGSWRNVKQLDPELRSAIESSYKPYCTFHRGLFHFPDGEDPSTSILKERLTEIGCSPASDEAKKNW</sequence>
<reference evidence="2 3" key="1">
    <citation type="submission" date="2017-03" db="EMBL/GenBank/DDBJ databases">
        <authorList>
            <person name="Afonso C.L."/>
            <person name="Miller P.J."/>
            <person name="Scott M.A."/>
            <person name="Spackman E."/>
            <person name="Goraichik I."/>
            <person name="Dimitrov K.M."/>
            <person name="Suarez D.L."/>
            <person name="Swayne D.E."/>
        </authorList>
    </citation>
    <scope>NUCLEOTIDE SEQUENCE [LARGE SCALE GENOMIC DNA]</scope>
    <source>
        <strain evidence="2">Genome sequencing of Nitrospira japonica strain NJ11</strain>
    </source>
</reference>
<organism evidence="2 3">
    <name type="scientific">Nitrospira japonica</name>
    <dbReference type="NCBI Taxonomy" id="1325564"/>
    <lineage>
        <taxon>Bacteria</taxon>
        <taxon>Pseudomonadati</taxon>
        <taxon>Nitrospirota</taxon>
        <taxon>Nitrospiria</taxon>
        <taxon>Nitrospirales</taxon>
        <taxon>Nitrospiraceae</taxon>
        <taxon>Nitrospira</taxon>
    </lineage>
</organism>
<evidence type="ECO:0000256" key="1">
    <source>
        <dbReference type="SAM" id="Phobius"/>
    </source>
</evidence>
<protein>
    <recommendedName>
        <fullName evidence="4">Glycosyltransferase RgtA/B/C/D-like domain-containing protein</fullName>
    </recommendedName>
</protein>
<name>A0A1W1I525_9BACT</name>
<dbReference type="STRING" id="1325564.NSJP_1942"/>
<keyword evidence="1" id="KW-0472">Membrane</keyword>
<dbReference type="KEGG" id="nja:NSJP_1942"/>
<evidence type="ECO:0008006" key="4">
    <source>
        <dbReference type="Google" id="ProtNLM"/>
    </source>
</evidence>
<keyword evidence="1" id="KW-1133">Transmembrane helix</keyword>
<feature type="transmembrane region" description="Helical" evidence="1">
    <location>
        <begin position="126"/>
        <end position="147"/>
    </location>
</feature>
<feature type="transmembrane region" description="Helical" evidence="1">
    <location>
        <begin position="36"/>
        <end position="55"/>
    </location>
</feature>
<evidence type="ECO:0000313" key="2">
    <source>
        <dbReference type="EMBL" id="SLM48114.1"/>
    </source>
</evidence>
<evidence type="ECO:0000313" key="3">
    <source>
        <dbReference type="Proteomes" id="UP000192042"/>
    </source>
</evidence>
<feature type="transmembrane region" description="Helical" evidence="1">
    <location>
        <begin position="362"/>
        <end position="382"/>
    </location>
</feature>
<keyword evidence="3" id="KW-1185">Reference proteome</keyword>
<dbReference type="EMBL" id="LT828648">
    <property type="protein sequence ID" value="SLM48114.1"/>
    <property type="molecule type" value="Genomic_DNA"/>
</dbReference>
<dbReference type="AlphaFoldDB" id="A0A1W1I525"/>
<accession>A0A1W1I525</accession>
<gene>
    <name evidence="2" type="ORF">NSJP_1942</name>
</gene>
<dbReference type="Proteomes" id="UP000192042">
    <property type="component" value="Chromosome I"/>
</dbReference>
<feature type="transmembrane region" description="Helical" evidence="1">
    <location>
        <begin position="197"/>
        <end position="228"/>
    </location>
</feature>
<proteinExistence type="predicted"/>
<keyword evidence="1" id="KW-0812">Transmembrane</keyword>
<feature type="transmembrane region" description="Helical" evidence="1">
    <location>
        <begin position="335"/>
        <end position="355"/>
    </location>
</feature>